<protein>
    <submittedName>
        <fullName evidence="1">Uncharacterized protein</fullName>
    </submittedName>
</protein>
<name>A0ACB9VXC5_CHAAC</name>
<organism evidence="1 2">
    <name type="scientific">Chaenocephalus aceratus</name>
    <name type="common">Blackfin icefish</name>
    <name type="synonym">Chaenichthys aceratus</name>
    <dbReference type="NCBI Taxonomy" id="36190"/>
    <lineage>
        <taxon>Eukaryota</taxon>
        <taxon>Metazoa</taxon>
        <taxon>Chordata</taxon>
        <taxon>Craniata</taxon>
        <taxon>Vertebrata</taxon>
        <taxon>Euteleostomi</taxon>
        <taxon>Actinopterygii</taxon>
        <taxon>Neopterygii</taxon>
        <taxon>Teleostei</taxon>
        <taxon>Neoteleostei</taxon>
        <taxon>Acanthomorphata</taxon>
        <taxon>Eupercaria</taxon>
        <taxon>Perciformes</taxon>
        <taxon>Notothenioidei</taxon>
        <taxon>Channichthyidae</taxon>
        <taxon>Chaenocephalus</taxon>
    </lineage>
</organism>
<dbReference type="Proteomes" id="UP001057452">
    <property type="component" value="Chromosome 15"/>
</dbReference>
<evidence type="ECO:0000313" key="1">
    <source>
        <dbReference type="EMBL" id="KAI4804779.1"/>
    </source>
</evidence>
<keyword evidence="2" id="KW-1185">Reference proteome</keyword>
<reference evidence="1" key="1">
    <citation type="submission" date="2022-05" db="EMBL/GenBank/DDBJ databases">
        <title>Chromosome-level genome of Chaenocephalus aceratus.</title>
        <authorList>
            <person name="Park H."/>
        </authorList>
    </citation>
    <scope>NUCLEOTIDE SEQUENCE</scope>
    <source>
        <strain evidence="1">KU_202001</strain>
    </source>
</reference>
<sequence length="192" mass="21313">MDPLSTQTVPSSACRKAAKKRQKGQEDGGEFKTLKYAFFSKNASDTVTFTWFSLVEDPVSLDGVSCFPHCRDATDPGELVTRCAELVSSSAFTCLQKRGGREMEMAMTQAVATMPAARPGVRFLVYSTASVMAQNLSKAITHRWRMDAVQHVMSEESQMSHTICPSVQVWMTVYRTQMGYHQDGHQQVGDSQ</sequence>
<comment type="caution">
    <text evidence="1">The sequence shown here is derived from an EMBL/GenBank/DDBJ whole genome shotgun (WGS) entry which is preliminary data.</text>
</comment>
<accession>A0ACB9VXC5</accession>
<dbReference type="EMBL" id="CM043799">
    <property type="protein sequence ID" value="KAI4804779.1"/>
    <property type="molecule type" value="Genomic_DNA"/>
</dbReference>
<gene>
    <name evidence="1" type="ORF">KUCAC02_026395</name>
</gene>
<proteinExistence type="predicted"/>
<evidence type="ECO:0000313" key="2">
    <source>
        <dbReference type="Proteomes" id="UP001057452"/>
    </source>
</evidence>